<dbReference type="Proteomes" id="UP001418222">
    <property type="component" value="Unassembled WGS sequence"/>
</dbReference>
<gene>
    <name evidence="1" type="ORF">KSP39_PZI021318</name>
</gene>
<keyword evidence="2" id="KW-1185">Reference proteome</keyword>
<sequence length="154" mass="17787">MPNEKHNSGLVFSDHKHEWVIGNEIQRRRRQTSQHNHNSSSSSRFGSLLVDLNKGFVKNRGDGEAASRSRIHHFRQISAGSEGQDQALAFEKTGCLNPHEILNFGILNSLTSALYWGRWWFKNPESELSFSVRVEKYLESWRESQPRIDNHLNS</sequence>
<name>A0AAP0AXK2_9ASPA</name>
<dbReference type="AlphaFoldDB" id="A0AAP0AXK2"/>
<organism evidence="1 2">
    <name type="scientific">Platanthera zijinensis</name>
    <dbReference type="NCBI Taxonomy" id="2320716"/>
    <lineage>
        <taxon>Eukaryota</taxon>
        <taxon>Viridiplantae</taxon>
        <taxon>Streptophyta</taxon>
        <taxon>Embryophyta</taxon>
        <taxon>Tracheophyta</taxon>
        <taxon>Spermatophyta</taxon>
        <taxon>Magnoliopsida</taxon>
        <taxon>Liliopsida</taxon>
        <taxon>Asparagales</taxon>
        <taxon>Orchidaceae</taxon>
        <taxon>Orchidoideae</taxon>
        <taxon>Orchideae</taxon>
        <taxon>Orchidinae</taxon>
        <taxon>Platanthera</taxon>
    </lineage>
</organism>
<evidence type="ECO:0000313" key="2">
    <source>
        <dbReference type="Proteomes" id="UP001418222"/>
    </source>
</evidence>
<reference evidence="1 2" key="1">
    <citation type="journal article" date="2022" name="Nat. Plants">
        <title>Genomes of leafy and leafless Platanthera orchids illuminate the evolution of mycoheterotrophy.</title>
        <authorList>
            <person name="Li M.H."/>
            <person name="Liu K.W."/>
            <person name="Li Z."/>
            <person name="Lu H.C."/>
            <person name="Ye Q.L."/>
            <person name="Zhang D."/>
            <person name="Wang J.Y."/>
            <person name="Li Y.F."/>
            <person name="Zhong Z.M."/>
            <person name="Liu X."/>
            <person name="Yu X."/>
            <person name="Liu D.K."/>
            <person name="Tu X.D."/>
            <person name="Liu B."/>
            <person name="Hao Y."/>
            <person name="Liao X.Y."/>
            <person name="Jiang Y.T."/>
            <person name="Sun W.H."/>
            <person name="Chen J."/>
            <person name="Chen Y.Q."/>
            <person name="Ai Y."/>
            <person name="Zhai J.W."/>
            <person name="Wu S.S."/>
            <person name="Zhou Z."/>
            <person name="Hsiao Y.Y."/>
            <person name="Wu W.L."/>
            <person name="Chen Y.Y."/>
            <person name="Lin Y.F."/>
            <person name="Hsu J.L."/>
            <person name="Li C.Y."/>
            <person name="Wang Z.W."/>
            <person name="Zhao X."/>
            <person name="Zhong W.Y."/>
            <person name="Ma X.K."/>
            <person name="Ma L."/>
            <person name="Huang J."/>
            <person name="Chen G.Z."/>
            <person name="Huang M.Z."/>
            <person name="Huang L."/>
            <person name="Peng D.H."/>
            <person name="Luo Y.B."/>
            <person name="Zou S.Q."/>
            <person name="Chen S.P."/>
            <person name="Lan S."/>
            <person name="Tsai W.C."/>
            <person name="Van de Peer Y."/>
            <person name="Liu Z.J."/>
        </authorList>
    </citation>
    <scope>NUCLEOTIDE SEQUENCE [LARGE SCALE GENOMIC DNA]</scope>
    <source>
        <strain evidence="1">Lor287</strain>
    </source>
</reference>
<dbReference type="EMBL" id="JBBWWQ010000019">
    <property type="protein sequence ID" value="KAK8918727.1"/>
    <property type="molecule type" value="Genomic_DNA"/>
</dbReference>
<proteinExistence type="predicted"/>
<protein>
    <submittedName>
        <fullName evidence="1">Uncharacterized protein</fullName>
    </submittedName>
</protein>
<comment type="caution">
    <text evidence="1">The sequence shown here is derived from an EMBL/GenBank/DDBJ whole genome shotgun (WGS) entry which is preliminary data.</text>
</comment>
<evidence type="ECO:0000313" key="1">
    <source>
        <dbReference type="EMBL" id="KAK8918727.1"/>
    </source>
</evidence>
<accession>A0AAP0AXK2</accession>